<proteinExistence type="predicted"/>
<sequence>MSIIKAGTELLSDLGWGIIKNSGRILYGGGQAVVGMVTEDEELVENGVRNLAKGAGGLSLGLVKKAINGDESEDGNEDIDLES</sequence>
<name>I4HZR8_MICAE</name>
<dbReference type="EMBL" id="CAIN01000283">
    <property type="protein sequence ID" value="CCI27542.1"/>
    <property type="molecule type" value="Genomic_DNA"/>
</dbReference>
<evidence type="ECO:0000313" key="1">
    <source>
        <dbReference type="EMBL" id="CCI27542.1"/>
    </source>
</evidence>
<dbReference type="RefSeq" id="WP_002795035.1">
    <property type="nucleotide sequence ID" value="NZ_HE973602.1"/>
</dbReference>
<gene>
    <name evidence="1" type="ORF">MICAG_3530002</name>
</gene>
<reference evidence="1 2" key="1">
    <citation type="submission" date="2012-04" db="EMBL/GenBank/DDBJ databases">
        <authorList>
            <person name="Genoscope - CEA"/>
        </authorList>
    </citation>
    <scope>NUCLEOTIDE SEQUENCE [LARGE SCALE GENOMIC DNA]</scope>
    <source>
        <strain evidence="1 2">9808</strain>
    </source>
</reference>
<dbReference type="HOGENOM" id="CLU_2538774_0_0_3"/>
<comment type="caution">
    <text evidence="1">The sequence shown here is derived from an EMBL/GenBank/DDBJ whole genome shotgun (WGS) entry which is preliminary data.</text>
</comment>
<organism evidence="1 2">
    <name type="scientific">Microcystis aeruginosa PCC 9808</name>
    <dbReference type="NCBI Taxonomy" id="1160284"/>
    <lineage>
        <taxon>Bacteria</taxon>
        <taxon>Bacillati</taxon>
        <taxon>Cyanobacteriota</taxon>
        <taxon>Cyanophyceae</taxon>
        <taxon>Oscillatoriophycideae</taxon>
        <taxon>Chroococcales</taxon>
        <taxon>Microcystaceae</taxon>
        <taxon>Microcystis</taxon>
    </lineage>
</organism>
<dbReference type="Proteomes" id="UP000005291">
    <property type="component" value="Unassembled WGS sequence"/>
</dbReference>
<evidence type="ECO:0000313" key="2">
    <source>
        <dbReference type="Proteomes" id="UP000005291"/>
    </source>
</evidence>
<dbReference type="AlphaFoldDB" id="I4HZR8"/>
<protein>
    <submittedName>
        <fullName evidence="1">Uncharacterized protein</fullName>
    </submittedName>
</protein>
<accession>I4HZR8</accession>